<dbReference type="PRINTS" id="PR00114">
    <property type="entry name" value="STPHPHTASE"/>
</dbReference>
<dbReference type="PANTHER" id="PTHR42850:SF4">
    <property type="entry name" value="ZINC-DEPENDENT ENDOPOLYPHOSPHATASE"/>
    <property type="match status" value="1"/>
</dbReference>
<dbReference type="SUPFAM" id="SSF56300">
    <property type="entry name" value="Metallo-dependent phosphatases"/>
    <property type="match status" value="1"/>
</dbReference>
<reference evidence="2 3" key="1">
    <citation type="submission" date="2016-10" db="EMBL/GenBank/DDBJ databases">
        <authorList>
            <person name="de Groot N.N."/>
        </authorList>
    </citation>
    <scope>NUCLEOTIDE SEQUENCE [LARGE SCALE GENOMIC DNA]</scope>
    <source>
        <strain evidence="2 3">DSM 23031</strain>
    </source>
</reference>
<gene>
    <name evidence="2" type="ORF">SAMN05421593_3127</name>
</gene>
<sequence length="257" mass="29784">MADRFCRCQIHFEVKMSRTLVIGDIHGGFKALQQVLERAGVTENDQLIFLGDYVDGWSESSQIIQFLIELSEKQKCIFIKGNHDAWCEDWLSLGQKPDVWLFNGGTSSIESYADYALEELDNHLEFFQKMRNYYIDDQNRLFIHAGYASMHGPEKEVYSSNYRWDRTLWETAVAMDKKLDKNSELYPKRLLLYKEIFIGHTPTLDIGIKTPAHKANIWNMDTGAAYTGSLSIMDIDSKQFWQSDPLPSLYPKENGRN</sequence>
<dbReference type="GO" id="GO:0008803">
    <property type="term" value="F:bis(5'-nucleosyl)-tetraphosphatase (symmetrical) activity"/>
    <property type="evidence" value="ECO:0007669"/>
    <property type="project" value="TreeGrafter"/>
</dbReference>
<name>A0A1H6HIR2_CHRCI</name>
<organism evidence="2 3">
    <name type="scientific">Chryseobacterium culicis</name>
    <dbReference type="NCBI Taxonomy" id="680127"/>
    <lineage>
        <taxon>Bacteria</taxon>
        <taxon>Pseudomonadati</taxon>
        <taxon>Bacteroidota</taxon>
        <taxon>Flavobacteriia</taxon>
        <taxon>Flavobacteriales</taxon>
        <taxon>Weeksellaceae</taxon>
        <taxon>Chryseobacterium group</taxon>
        <taxon>Chryseobacterium</taxon>
    </lineage>
</organism>
<dbReference type="InterPro" id="IPR050126">
    <property type="entry name" value="Ap4A_hydrolase"/>
</dbReference>
<evidence type="ECO:0000259" key="1">
    <source>
        <dbReference type="Pfam" id="PF00149"/>
    </source>
</evidence>
<dbReference type="STRING" id="680127.SAMN05421593_3127"/>
<dbReference type="Pfam" id="PF00149">
    <property type="entry name" value="Metallophos"/>
    <property type="match status" value="1"/>
</dbReference>
<dbReference type="Gene3D" id="3.60.21.10">
    <property type="match status" value="1"/>
</dbReference>
<dbReference type="EMBL" id="FNWQ01000003">
    <property type="protein sequence ID" value="SEH35699.1"/>
    <property type="molecule type" value="Genomic_DNA"/>
</dbReference>
<feature type="domain" description="Calcineurin-like phosphoesterase" evidence="1">
    <location>
        <begin position="18"/>
        <end position="204"/>
    </location>
</feature>
<protein>
    <submittedName>
        <fullName evidence="2">Serine/threonine protein phosphatase 1</fullName>
    </submittedName>
</protein>
<dbReference type="AlphaFoldDB" id="A0A1H6HIR2"/>
<dbReference type="GO" id="GO:0110154">
    <property type="term" value="P:RNA decapping"/>
    <property type="evidence" value="ECO:0007669"/>
    <property type="project" value="TreeGrafter"/>
</dbReference>
<accession>A0A1H6HIR2</accession>
<dbReference type="InterPro" id="IPR004843">
    <property type="entry name" value="Calcineurin-like_PHP"/>
</dbReference>
<dbReference type="Proteomes" id="UP000198561">
    <property type="component" value="Unassembled WGS sequence"/>
</dbReference>
<proteinExistence type="predicted"/>
<dbReference type="CDD" id="cd00144">
    <property type="entry name" value="MPP_PPP_family"/>
    <property type="match status" value="1"/>
</dbReference>
<dbReference type="GO" id="GO:0016791">
    <property type="term" value="F:phosphatase activity"/>
    <property type="evidence" value="ECO:0007669"/>
    <property type="project" value="TreeGrafter"/>
</dbReference>
<dbReference type="InterPro" id="IPR006186">
    <property type="entry name" value="Ser/Thr-sp_prot-phosphatase"/>
</dbReference>
<dbReference type="GO" id="GO:0005737">
    <property type="term" value="C:cytoplasm"/>
    <property type="evidence" value="ECO:0007669"/>
    <property type="project" value="TreeGrafter"/>
</dbReference>
<dbReference type="PANTHER" id="PTHR42850">
    <property type="entry name" value="METALLOPHOSPHOESTERASE"/>
    <property type="match status" value="1"/>
</dbReference>
<evidence type="ECO:0000313" key="3">
    <source>
        <dbReference type="Proteomes" id="UP000198561"/>
    </source>
</evidence>
<dbReference type="InterPro" id="IPR029052">
    <property type="entry name" value="Metallo-depent_PP-like"/>
</dbReference>
<evidence type="ECO:0000313" key="2">
    <source>
        <dbReference type="EMBL" id="SEH35699.1"/>
    </source>
</evidence>